<evidence type="ECO:0000313" key="1">
    <source>
        <dbReference type="EMBL" id="QHU34331.1"/>
    </source>
</evidence>
<protein>
    <submittedName>
        <fullName evidence="1">Uncharacterized protein</fullName>
    </submittedName>
</protein>
<dbReference type="GO" id="GO:0003677">
    <property type="term" value="F:DNA binding"/>
    <property type="evidence" value="ECO:0007669"/>
    <property type="project" value="InterPro"/>
</dbReference>
<dbReference type="SUPFAM" id="SSF48019">
    <property type="entry name" value="post-AAA+ oligomerization domain-like"/>
    <property type="match status" value="1"/>
</dbReference>
<dbReference type="GO" id="GO:0006260">
    <property type="term" value="P:DNA replication"/>
    <property type="evidence" value="ECO:0007669"/>
    <property type="project" value="InterPro"/>
</dbReference>
<dbReference type="Gene3D" id="1.20.272.10">
    <property type="match status" value="1"/>
</dbReference>
<organism evidence="1">
    <name type="scientific">viral metagenome</name>
    <dbReference type="NCBI Taxonomy" id="1070528"/>
    <lineage>
        <taxon>unclassified sequences</taxon>
        <taxon>metagenomes</taxon>
        <taxon>organismal metagenomes</taxon>
    </lineage>
</organism>
<name>A0A6C0LX55_9ZZZZ</name>
<proteinExistence type="predicted"/>
<dbReference type="InterPro" id="IPR008921">
    <property type="entry name" value="DNA_pol3_clamp-load_cplx_C"/>
</dbReference>
<accession>A0A6C0LX55</accession>
<dbReference type="EMBL" id="MN740569">
    <property type="protein sequence ID" value="QHU34331.1"/>
    <property type="molecule type" value="Genomic_DNA"/>
</dbReference>
<sequence>MNVEIDDMREPKMMRIITFSNYKKTDVKKELIKSITNKQPEYALHWCVEMLCSGYFLDLWNIFILYSSQYIHLGNPKLFIYLSRRLEEFRNIMRNGHAANELSIRNNNDIRKMFFEITSIIITSDRKHGLQAVKTEQNDFDMTNISDKFYAPSPKFVKHIFREDDPQELYISCNELYYHLSESNNNLMACYWCQWIVDFEKLCKKKKKKCLCETRSFVHVDAPYVKDCVWIIWEIFLDVSKKKNDKLVEKIIESLLQLFMVRYGANGANTRKMILYCCVSFLTESVNPKIQCVQNSTIIDNCLGKMNTYFSEIKKNEQSSGTDYLFNGIPKKSNLDKTMERLTILQKNMF</sequence>
<reference evidence="1" key="1">
    <citation type="journal article" date="2020" name="Nature">
        <title>Giant virus diversity and host interactions through global metagenomics.</title>
        <authorList>
            <person name="Schulz F."/>
            <person name="Roux S."/>
            <person name="Paez-Espino D."/>
            <person name="Jungbluth S."/>
            <person name="Walsh D.A."/>
            <person name="Denef V.J."/>
            <person name="McMahon K.D."/>
            <person name="Konstantinidis K.T."/>
            <person name="Eloe-Fadrosh E.A."/>
            <person name="Kyrpides N.C."/>
            <person name="Woyke T."/>
        </authorList>
    </citation>
    <scope>NUCLEOTIDE SEQUENCE</scope>
    <source>
        <strain evidence="1">GVMAG-S-1016713-123</strain>
    </source>
</reference>
<dbReference type="AlphaFoldDB" id="A0A6C0LX55"/>